<dbReference type="InterPro" id="IPR007446">
    <property type="entry name" value="PilP"/>
</dbReference>
<evidence type="ECO:0000313" key="2">
    <source>
        <dbReference type="EMBL" id="GER92962.1"/>
    </source>
</evidence>
<dbReference type="AlphaFoldDB" id="A0A5J4L100"/>
<accession>A0A5J4L100</accession>
<proteinExistence type="predicted"/>
<keyword evidence="1" id="KW-1133">Transmembrane helix</keyword>
<protein>
    <submittedName>
        <fullName evidence="2">Uncharacterized protein</fullName>
    </submittedName>
</protein>
<organism evidence="2">
    <name type="scientific">hot springs metagenome</name>
    <dbReference type="NCBI Taxonomy" id="433727"/>
    <lineage>
        <taxon>unclassified sequences</taxon>
        <taxon>metagenomes</taxon>
        <taxon>ecological metagenomes</taxon>
    </lineage>
</organism>
<reference evidence="2" key="1">
    <citation type="submission" date="2019-10" db="EMBL/GenBank/DDBJ databases">
        <title>Metagenomic sequencing of thiosulfate-disproportionating enrichment culture.</title>
        <authorList>
            <person name="Umezawa K."/>
            <person name="Kojima H."/>
            <person name="Fukui M."/>
        </authorList>
    </citation>
    <scope>NUCLEOTIDE SEQUENCE</scope>
    <source>
        <strain evidence="2">45J</strain>
    </source>
</reference>
<name>A0A5J4L100_9ZZZZ</name>
<dbReference type="Pfam" id="PF04351">
    <property type="entry name" value="PilP"/>
    <property type="match status" value="1"/>
</dbReference>
<keyword evidence="1" id="KW-0812">Transmembrane</keyword>
<comment type="caution">
    <text evidence="2">The sequence shown here is derived from an EMBL/GenBank/DDBJ whole genome shotgun (WGS) entry which is preliminary data.</text>
</comment>
<keyword evidence="1" id="KW-0472">Membrane</keyword>
<evidence type="ECO:0000256" key="1">
    <source>
        <dbReference type="SAM" id="Phobius"/>
    </source>
</evidence>
<sequence>MKKRLVLILSILGIVFIGVIIAIVMMSYFGGKLDKESKAYVDNIVPSVFGRWDASKMMQNASPEFLATIKSPQDRARLEDLFKACYERLGMLKQYNGSEGDATVYHEIGKGKTVYADYTARGTFEKGQAKIVMRIIRKDNKWQIYSFNVISPVLLNTALPKKQASPETPKKEDTSKKASDMKTVTGVEYTAMKRRDPFIPLIVKAEAKPKSLIPIESYDVSEFKLIAILWDKTKYYAVITLPDGKSYTIREGIKLGLHGGKVYKITKDSVIIREHLRDYKGVLSPKDTILKLRREEEG</sequence>
<dbReference type="EMBL" id="BLAB01000001">
    <property type="protein sequence ID" value="GER92962.1"/>
    <property type="molecule type" value="Genomic_DNA"/>
</dbReference>
<feature type="transmembrane region" description="Helical" evidence="1">
    <location>
        <begin position="6"/>
        <end position="29"/>
    </location>
</feature>
<dbReference type="Gene3D" id="2.30.30.830">
    <property type="match status" value="1"/>
</dbReference>
<gene>
    <name evidence="2" type="ORF">A45J_0693</name>
</gene>